<dbReference type="AlphaFoldDB" id="A0A8X7THM2"/>
<organism evidence="2 3">
    <name type="scientific">Brassica carinata</name>
    <name type="common">Ethiopian mustard</name>
    <name type="synonym">Abyssinian cabbage</name>
    <dbReference type="NCBI Taxonomy" id="52824"/>
    <lineage>
        <taxon>Eukaryota</taxon>
        <taxon>Viridiplantae</taxon>
        <taxon>Streptophyta</taxon>
        <taxon>Embryophyta</taxon>
        <taxon>Tracheophyta</taxon>
        <taxon>Spermatophyta</taxon>
        <taxon>Magnoliopsida</taxon>
        <taxon>eudicotyledons</taxon>
        <taxon>Gunneridae</taxon>
        <taxon>Pentapetalae</taxon>
        <taxon>rosids</taxon>
        <taxon>malvids</taxon>
        <taxon>Brassicales</taxon>
        <taxon>Brassicaceae</taxon>
        <taxon>Brassiceae</taxon>
        <taxon>Brassica</taxon>
    </lineage>
</organism>
<comment type="caution">
    <text evidence="2">The sequence shown here is derived from an EMBL/GenBank/DDBJ whole genome shotgun (WGS) entry which is preliminary data.</text>
</comment>
<evidence type="ECO:0000256" key="1">
    <source>
        <dbReference type="SAM" id="Phobius"/>
    </source>
</evidence>
<keyword evidence="3" id="KW-1185">Reference proteome</keyword>
<name>A0A8X7THM2_BRACI</name>
<keyword evidence="1" id="KW-1133">Transmembrane helix</keyword>
<dbReference type="EMBL" id="JAAMPC010000696">
    <property type="protein sequence ID" value="KAG2242039.1"/>
    <property type="molecule type" value="Genomic_DNA"/>
</dbReference>
<sequence>MAQHILNQRPISRRPISRLCRHGFFLLPLALLVLLGVVLPWLGSPYHTIPPLLLLFLPHSPIGANIP</sequence>
<gene>
    <name evidence="2" type="ORF">Bca52824_096119</name>
</gene>
<evidence type="ECO:0000313" key="2">
    <source>
        <dbReference type="EMBL" id="KAG2242039.1"/>
    </source>
</evidence>
<evidence type="ECO:0000313" key="3">
    <source>
        <dbReference type="Proteomes" id="UP000886595"/>
    </source>
</evidence>
<proteinExistence type="predicted"/>
<accession>A0A8X7THM2</accession>
<feature type="transmembrane region" description="Helical" evidence="1">
    <location>
        <begin position="23"/>
        <end position="43"/>
    </location>
</feature>
<dbReference type="Proteomes" id="UP000886595">
    <property type="component" value="Unassembled WGS sequence"/>
</dbReference>
<protein>
    <submittedName>
        <fullName evidence="2">Uncharacterized protein</fullName>
    </submittedName>
</protein>
<keyword evidence="1" id="KW-0472">Membrane</keyword>
<keyword evidence="1" id="KW-0812">Transmembrane</keyword>
<reference evidence="2 3" key="1">
    <citation type="submission" date="2020-02" db="EMBL/GenBank/DDBJ databases">
        <authorList>
            <person name="Ma Q."/>
            <person name="Huang Y."/>
            <person name="Song X."/>
            <person name="Pei D."/>
        </authorList>
    </citation>
    <scope>NUCLEOTIDE SEQUENCE [LARGE SCALE GENOMIC DNA]</scope>
    <source>
        <strain evidence="2">Sxm20200214</strain>
        <tissue evidence="2">Leaf</tissue>
    </source>
</reference>